<keyword evidence="2" id="KW-1185">Reference proteome</keyword>
<dbReference type="EMBL" id="JAPHNI010000086">
    <property type="protein sequence ID" value="KAJ8116623.1"/>
    <property type="molecule type" value="Genomic_DNA"/>
</dbReference>
<gene>
    <name evidence="1" type="ORF">OPT61_g1993</name>
</gene>
<sequence length="863" mass="95804">MSLHDHHGHANFDVAFVMASLSSTCSFTQFFLSPLLSGGSGCLWQGTCACSPTANISIAFFTSLLVVLFHFTTRQEQSIAELPSKLQRRLASRDAAFLIATDTLGQLATISWPGAFRISNLYSSLGDLSKSVTHTHSQLPRLPFIAMAGPSSSPIHAFRINTDFMDKSAQPNITYRKGMQGQLLGFSAKGHAHIFIQGITEGDGFTNRYVPAKFVDKGKEWSADISDWKLQMHLSTTTFNSQNWGLRSSPDTTVLGKTITHLLTAMQLSPPNFAAQKLIDYLGTANVTSVCQTIIQGIKNAGLYNALSRADGKFSAGDLMAAARYRITDTSSSGQAEVYAKFHQTSPEVKHWEPNSSYCYVGKANDMESQFSSHKSTASAYHELIQNSSRLRMIALCILPATANDGLFYLTEQIFICLLQTYQSFLLTDHPDLEHLQFVQPARYLTDMSNEVFRMTGWRGGVRRASFRIDNGANCSSPLLEYASRSDRFLFIRTDCLIKDGKTGSTVPMAFYRRSNDAVANASESIHTTVWSKRWGAKAEEKKLRFSFSQTSTKPGFEVPPKGVPHQLVVEVRKDGTPHPHAWARLPGIGRFRNWDQANSFAIRIEWEDAPGSGKYNFSYCQAKRLYKRADNNIPGSLITYAKAIAFLQFITGARPNHTHRWIPKLAGSARVLETDYNFMEQTITFRQPTEQIQMLSGNVRPNSEIVAQMKQPKYALQNVDGAFGVFSGPNENNRRHCDTCTLLQEQIKIPGVFADTTCVQTGNGRVCTVCMHLGRPCCSWTTSLESDEAQAGEGSVEQAQHTATAVSALAKLPLMPAPLEHQGFTMKMHALQSSERLWDDGDECEEEDEDATAHSDDDDMYD</sequence>
<dbReference type="Proteomes" id="UP001153331">
    <property type="component" value="Unassembled WGS sequence"/>
</dbReference>
<accession>A0ACC2IND4</accession>
<proteinExistence type="predicted"/>
<comment type="caution">
    <text evidence="1">The sequence shown here is derived from an EMBL/GenBank/DDBJ whole genome shotgun (WGS) entry which is preliminary data.</text>
</comment>
<name>A0ACC2IND4_9PLEO</name>
<evidence type="ECO:0000313" key="2">
    <source>
        <dbReference type="Proteomes" id="UP001153331"/>
    </source>
</evidence>
<protein>
    <submittedName>
        <fullName evidence="1">Uncharacterized protein</fullName>
    </submittedName>
</protein>
<organism evidence="1 2">
    <name type="scientific">Boeremia exigua</name>
    <dbReference type="NCBI Taxonomy" id="749465"/>
    <lineage>
        <taxon>Eukaryota</taxon>
        <taxon>Fungi</taxon>
        <taxon>Dikarya</taxon>
        <taxon>Ascomycota</taxon>
        <taxon>Pezizomycotina</taxon>
        <taxon>Dothideomycetes</taxon>
        <taxon>Pleosporomycetidae</taxon>
        <taxon>Pleosporales</taxon>
        <taxon>Pleosporineae</taxon>
        <taxon>Didymellaceae</taxon>
        <taxon>Boeremia</taxon>
    </lineage>
</organism>
<reference evidence="1" key="1">
    <citation type="submission" date="2022-11" db="EMBL/GenBank/DDBJ databases">
        <title>Genome Sequence of Boeremia exigua.</title>
        <authorList>
            <person name="Buettner E."/>
        </authorList>
    </citation>
    <scope>NUCLEOTIDE SEQUENCE</scope>
    <source>
        <strain evidence="1">CU02</strain>
    </source>
</reference>
<evidence type="ECO:0000313" key="1">
    <source>
        <dbReference type="EMBL" id="KAJ8116623.1"/>
    </source>
</evidence>